<dbReference type="InterPro" id="IPR029063">
    <property type="entry name" value="SAM-dependent_MTases_sf"/>
</dbReference>
<keyword evidence="7" id="KW-0799">Topoisomerase</keyword>
<evidence type="ECO:0000313" key="12">
    <source>
        <dbReference type="Proteomes" id="UP001569963"/>
    </source>
</evidence>
<evidence type="ECO:0000256" key="5">
    <source>
        <dbReference type="ARBA" id="ARBA00022741"/>
    </source>
</evidence>
<dbReference type="PANTHER" id="PTHR45866">
    <property type="entry name" value="DNA GYRASE/TOPOISOMERASE SUBUNIT B"/>
    <property type="match status" value="1"/>
</dbReference>
<dbReference type="PRINTS" id="PR00418">
    <property type="entry name" value="TPI2FAMILY"/>
</dbReference>
<accession>A0ABV4Q5Z0</accession>
<dbReference type="GO" id="GO:0005524">
    <property type="term" value="F:ATP binding"/>
    <property type="evidence" value="ECO:0007669"/>
    <property type="project" value="UniProtKB-KW"/>
</dbReference>
<dbReference type="PANTHER" id="PTHR45866:SF1">
    <property type="entry name" value="DNA GYRASE SUBUNIT B, MITOCHONDRIAL"/>
    <property type="match status" value="1"/>
</dbReference>
<dbReference type="EC" id="5.6.2.2" evidence="4"/>
<dbReference type="CDD" id="cd02440">
    <property type="entry name" value="AdoMet_MTases"/>
    <property type="match status" value="1"/>
</dbReference>
<comment type="caution">
    <text evidence="11">The sequence shown here is derived from an EMBL/GenBank/DDBJ whole genome shotgun (WGS) entry which is preliminary data.</text>
</comment>
<dbReference type="SUPFAM" id="SSF55874">
    <property type="entry name" value="ATPase domain of HSP90 chaperone/DNA topoisomerase II/histidine kinase"/>
    <property type="match status" value="1"/>
</dbReference>
<dbReference type="InterPro" id="IPR020568">
    <property type="entry name" value="Ribosomal_Su5_D2-typ_SF"/>
</dbReference>
<dbReference type="Gene3D" id="3.30.565.10">
    <property type="entry name" value="Histidine kinase-like ATPase, C-terminal domain"/>
    <property type="match status" value="1"/>
</dbReference>
<evidence type="ECO:0000256" key="8">
    <source>
        <dbReference type="ARBA" id="ARBA00023125"/>
    </source>
</evidence>
<evidence type="ECO:0000313" key="11">
    <source>
        <dbReference type="EMBL" id="MFA1538096.1"/>
    </source>
</evidence>
<dbReference type="InterPro" id="IPR014721">
    <property type="entry name" value="Ribsml_uS5_D2-typ_fold_subgr"/>
</dbReference>
<comment type="catalytic activity">
    <reaction evidence="1">
        <text>ATP-dependent breakage, passage and rejoining of double-stranded DNA.</text>
        <dbReference type="EC" id="5.6.2.2"/>
    </reaction>
</comment>
<dbReference type="InterPro" id="IPR013506">
    <property type="entry name" value="Topo_IIA_bsu_dom2"/>
</dbReference>
<dbReference type="Gene3D" id="3.30.230.10">
    <property type="match status" value="1"/>
</dbReference>
<evidence type="ECO:0000256" key="7">
    <source>
        <dbReference type="ARBA" id="ARBA00023029"/>
    </source>
</evidence>
<keyword evidence="9" id="KW-0413">Isomerase</keyword>
<dbReference type="Pfam" id="PF02518">
    <property type="entry name" value="HATPase_c"/>
    <property type="match status" value="1"/>
</dbReference>
<comment type="cofactor">
    <cofactor evidence="2">
        <name>Mg(2+)</name>
        <dbReference type="ChEBI" id="CHEBI:18420"/>
    </cofactor>
</comment>
<dbReference type="InterPro" id="IPR003594">
    <property type="entry name" value="HATPase_dom"/>
</dbReference>
<dbReference type="Proteomes" id="UP001569963">
    <property type="component" value="Unassembled WGS sequence"/>
</dbReference>
<keyword evidence="5" id="KW-0547">Nucleotide-binding</keyword>
<evidence type="ECO:0000256" key="1">
    <source>
        <dbReference type="ARBA" id="ARBA00000185"/>
    </source>
</evidence>
<evidence type="ECO:0000256" key="2">
    <source>
        <dbReference type="ARBA" id="ARBA00001946"/>
    </source>
</evidence>
<evidence type="ECO:0000259" key="10">
    <source>
        <dbReference type="SMART" id="SM00387"/>
    </source>
</evidence>
<dbReference type="Pfam" id="PF08241">
    <property type="entry name" value="Methyltransf_11"/>
    <property type="match status" value="1"/>
</dbReference>
<reference evidence="11 12" key="1">
    <citation type="submission" date="2023-11" db="EMBL/GenBank/DDBJ databases">
        <title>Actinomadura monticuli sp. nov., isolated from volcanic ash.</title>
        <authorList>
            <person name="Lee S.D."/>
            <person name="Yang H."/>
            <person name="Kim I.S."/>
        </authorList>
    </citation>
    <scope>NUCLEOTIDE SEQUENCE [LARGE SCALE GENOMIC DNA]</scope>
    <source>
        <strain evidence="11 12">DLS-62</strain>
    </source>
</reference>
<keyword evidence="6 11" id="KW-0067">ATP-binding</keyword>
<dbReference type="InterPro" id="IPR013216">
    <property type="entry name" value="Methyltransf_11"/>
</dbReference>
<dbReference type="EMBL" id="JAXCEI010000002">
    <property type="protein sequence ID" value="MFA1538096.1"/>
    <property type="molecule type" value="Genomic_DNA"/>
</dbReference>
<gene>
    <name evidence="11" type="ORF">SM611_04070</name>
</gene>
<dbReference type="SUPFAM" id="SSF53335">
    <property type="entry name" value="S-adenosyl-L-methionine-dependent methyltransferases"/>
    <property type="match status" value="1"/>
</dbReference>
<evidence type="ECO:0000256" key="6">
    <source>
        <dbReference type="ARBA" id="ARBA00022840"/>
    </source>
</evidence>
<dbReference type="RefSeq" id="WP_371947441.1">
    <property type="nucleotide sequence ID" value="NZ_JAXCEI010000002.1"/>
</dbReference>
<dbReference type="SMART" id="SM00433">
    <property type="entry name" value="TOP2c"/>
    <property type="match status" value="1"/>
</dbReference>
<dbReference type="Gene3D" id="3.40.50.150">
    <property type="entry name" value="Vaccinia Virus protein VP39"/>
    <property type="match status" value="1"/>
</dbReference>
<proteinExistence type="inferred from homology"/>
<evidence type="ECO:0000256" key="3">
    <source>
        <dbReference type="ARBA" id="ARBA00010708"/>
    </source>
</evidence>
<comment type="similarity">
    <text evidence="3">Belongs to the type II topoisomerase GyrB family.</text>
</comment>
<evidence type="ECO:0000256" key="9">
    <source>
        <dbReference type="ARBA" id="ARBA00023235"/>
    </source>
</evidence>
<sequence>MAYDPSSIVVLSDMESVRRAPSMYVGSTGAAGLHQLVYELIDNAVDEAAAGYCRTLSVIVHADGSCEVADDGRGIPVDAHPDTGRPACEVALTTLHSGGKFEGNAYGVSAGLHGVGLVCVNALSSRLDLSVRRDGKLYRQSYAGGRPLGDVVPAGEAEGHGTTIRFVPDPEIMEVVDVSAETLSARLAEIAYLQPGLRVTFTDERTGLHRVMRGESEVRGLLEERRGDAVPVHPEPIVVTAGDGELSVQAAFQWTEGYAEKIWSYVNTVRTQDGGDHVDGLRLALTEALLASADTPAAAEMTVPDLLEGLVAVVSVRTARPQFAGQSKRLLAKPEIGAFVRDEVGRAFAGMLTADPGLGLRVLRRASEAARARAAARLARRPSRYERREIEVDYEIYRRQFGIRSADWHDSCAWLTDEGLLNSHVELCDVPADARMLDVCCGSGVVGGAFQGRVGESVGLDITPEMLRLAADRLDVVDQGTVYDLPYPDASFDLVVNREVLHLLPGPEGPVSEIFRVLRPGGQFIVGQIMPYSDVDAYWMYRIFKKKQPLLFQMFGEEQFRDLLLGAGFGDLRMTTHHLWESIDQWTDSHETTPRHRQEIYRLFYDAPKEVRAVHPFEIGADGSVRDCWRWCVYSVRKPVS</sequence>
<feature type="domain" description="Histidine kinase/HSP90-like ATPase" evidence="10">
    <location>
        <begin position="28"/>
        <end position="172"/>
    </location>
</feature>
<dbReference type="CDD" id="cd16928">
    <property type="entry name" value="HATPase_GyrB-like"/>
    <property type="match status" value="1"/>
</dbReference>
<dbReference type="PRINTS" id="PR01159">
    <property type="entry name" value="DNAGYRASEB"/>
</dbReference>
<dbReference type="SUPFAM" id="SSF54211">
    <property type="entry name" value="Ribosomal protein S5 domain 2-like"/>
    <property type="match status" value="1"/>
</dbReference>
<evidence type="ECO:0000256" key="4">
    <source>
        <dbReference type="ARBA" id="ARBA00012895"/>
    </source>
</evidence>
<protein>
    <recommendedName>
        <fullName evidence="4">DNA topoisomerase (ATP-hydrolyzing)</fullName>
        <ecNumber evidence="4">5.6.2.2</ecNumber>
    </recommendedName>
</protein>
<keyword evidence="12" id="KW-1185">Reference proteome</keyword>
<dbReference type="SMART" id="SM00387">
    <property type="entry name" value="HATPase_c"/>
    <property type="match status" value="1"/>
</dbReference>
<dbReference type="InterPro" id="IPR001241">
    <property type="entry name" value="Topo_IIA"/>
</dbReference>
<organism evidence="11 12">
    <name type="scientific">Actinomadura monticuli</name>
    <dbReference type="NCBI Taxonomy" id="3097367"/>
    <lineage>
        <taxon>Bacteria</taxon>
        <taxon>Bacillati</taxon>
        <taxon>Actinomycetota</taxon>
        <taxon>Actinomycetes</taxon>
        <taxon>Streptosporangiales</taxon>
        <taxon>Thermomonosporaceae</taxon>
        <taxon>Actinomadura</taxon>
    </lineage>
</organism>
<keyword evidence="8" id="KW-0238">DNA-binding</keyword>
<dbReference type="InterPro" id="IPR000565">
    <property type="entry name" value="Topo_IIA_B"/>
</dbReference>
<dbReference type="Pfam" id="PF00204">
    <property type="entry name" value="DNA_gyraseB"/>
    <property type="match status" value="1"/>
</dbReference>
<dbReference type="InterPro" id="IPR036890">
    <property type="entry name" value="HATPase_C_sf"/>
</dbReference>
<name>A0ABV4Q5Z0_9ACTN</name>